<dbReference type="RefSeq" id="WP_065354311.1">
    <property type="nucleotide sequence ID" value="NZ_CP016072.1"/>
</dbReference>
<dbReference type="AlphaFoldDB" id="A0A8H9BVF7"/>
<protein>
    <submittedName>
        <fullName evidence="1">Uncharacterized protein</fullName>
    </submittedName>
</protein>
<comment type="caution">
    <text evidence="1">The sequence shown here is derived from an EMBL/GenBank/DDBJ whole genome shotgun (WGS) entry which is preliminary data.</text>
</comment>
<name>A0A8H9BVF7_STAPS</name>
<evidence type="ECO:0000313" key="2">
    <source>
        <dbReference type="Proteomes" id="UP000600220"/>
    </source>
</evidence>
<organism evidence="1 2">
    <name type="scientific">Staphylococcus pseudintermedius</name>
    <dbReference type="NCBI Taxonomy" id="283734"/>
    <lineage>
        <taxon>Bacteria</taxon>
        <taxon>Bacillati</taxon>
        <taxon>Bacillota</taxon>
        <taxon>Bacilli</taxon>
        <taxon>Bacillales</taxon>
        <taxon>Staphylococcaceae</taxon>
        <taxon>Staphylococcus</taxon>
        <taxon>Staphylococcus intermedius group</taxon>
    </lineage>
</organism>
<sequence length="184" mass="22382">MEKIYIIEEQKMEYEFDEWEGFETVPYSNVIGYTDSLEEAQFVKDNYGTEYEIVINEYPYMNKEILIEEQRYYKYWFNIELKRNHGHFSVNEVSDVERKEIFNNDKRDINFNELNLHVSDIAYYEKNRICVFVELCLLNDKEEAFVQQKRDNLVQKIQFLLKYSVKADIRSKKEIMKAIEKLGE</sequence>
<proteinExistence type="predicted"/>
<accession>A0A8H9BVF7</accession>
<reference evidence="1 2" key="1">
    <citation type="submission" date="2018-11" db="EMBL/GenBank/DDBJ databases">
        <authorList>
            <consortium name="Veterinary Laboratory Investigation and Response Network"/>
        </authorList>
    </citation>
    <scope>NUCLEOTIDE SEQUENCE [LARGE SCALE GENOMIC DNA]</scope>
    <source>
        <strain evidence="1 2">SPSE-18-VL-LA-PA-Ryan-0021</strain>
    </source>
</reference>
<dbReference type="EMBL" id="AAXKXX010000004">
    <property type="protein sequence ID" value="EGQ4384440.1"/>
    <property type="molecule type" value="Genomic_DNA"/>
</dbReference>
<keyword evidence="2" id="KW-1185">Reference proteome</keyword>
<gene>
    <name evidence="1" type="ORF">EGV54_04950</name>
</gene>
<dbReference type="Proteomes" id="UP000600220">
    <property type="component" value="Unassembled WGS sequence"/>
</dbReference>
<evidence type="ECO:0000313" key="1">
    <source>
        <dbReference type="EMBL" id="EGQ4384440.1"/>
    </source>
</evidence>